<dbReference type="EnsemblPlants" id="AVESA.00010b.r2.5AG0830410.3">
    <property type="protein sequence ID" value="AVESA.00010b.r2.5AG0830410.3.CDS.1"/>
    <property type="gene ID" value="AVESA.00010b.r2.5AG0830410"/>
</dbReference>
<accession>A0ACD5XIU2</accession>
<keyword evidence="2" id="KW-1185">Reference proteome</keyword>
<reference evidence="1" key="2">
    <citation type="submission" date="2025-09" db="UniProtKB">
        <authorList>
            <consortium name="EnsemblPlants"/>
        </authorList>
    </citation>
    <scope>IDENTIFICATION</scope>
</reference>
<proteinExistence type="predicted"/>
<evidence type="ECO:0000313" key="2">
    <source>
        <dbReference type="Proteomes" id="UP001732700"/>
    </source>
</evidence>
<evidence type="ECO:0000313" key="1">
    <source>
        <dbReference type="EnsemblPlants" id="AVESA.00010b.r2.5AG0830410.3.CDS.1"/>
    </source>
</evidence>
<sequence length="347" mass="39070">MRSQAFVENQSRTKRGLSSHITDEEKLWKKLWSIKAPGKMKITLWRFAHDCLPSGTQLRQRNIPVASDACLFCNREESSEHTLMFCPYAAEVWRAVKSAFPLHLRRKDFSTTKSWVLDFLARSCERELVTMAVTVWHLWEARNGVRNEEKRRHPNSLAEQIKVYIELILLHLLKNPTVQRRESSSTSHWSPPPTGTAVVNSDAALFSSSSRMGVGVVIRDHTGSFLAACSKLLDEVTSPEIAEALAIRSAISLARDEGLNDFILVSDCLSVIQRIQSPVRDRSMVGVVVEDIKILAASLSSVTFRHVSRHCNNSAHAMARRAELSGSCFFHGVAPKCIRDKLCIDYI</sequence>
<dbReference type="Proteomes" id="UP001732700">
    <property type="component" value="Chromosome 5A"/>
</dbReference>
<organism evidence="1 2">
    <name type="scientific">Avena sativa</name>
    <name type="common">Oat</name>
    <dbReference type="NCBI Taxonomy" id="4498"/>
    <lineage>
        <taxon>Eukaryota</taxon>
        <taxon>Viridiplantae</taxon>
        <taxon>Streptophyta</taxon>
        <taxon>Embryophyta</taxon>
        <taxon>Tracheophyta</taxon>
        <taxon>Spermatophyta</taxon>
        <taxon>Magnoliopsida</taxon>
        <taxon>Liliopsida</taxon>
        <taxon>Poales</taxon>
        <taxon>Poaceae</taxon>
        <taxon>BOP clade</taxon>
        <taxon>Pooideae</taxon>
        <taxon>Poodae</taxon>
        <taxon>Poeae</taxon>
        <taxon>Poeae Chloroplast Group 1 (Aveneae type)</taxon>
        <taxon>Aveninae</taxon>
        <taxon>Avena</taxon>
    </lineage>
</organism>
<reference evidence="1" key="1">
    <citation type="submission" date="2021-05" db="EMBL/GenBank/DDBJ databases">
        <authorList>
            <person name="Scholz U."/>
            <person name="Mascher M."/>
            <person name="Fiebig A."/>
        </authorList>
    </citation>
    <scope>NUCLEOTIDE SEQUENCE [LARGE SCALE GENOMIC DNA]</scope>
</reference>
<name>A0ACD5XIU2_AVESA</name>
<protein>
    <submittedName>
        <fullName evidence="1">Uncharacterized protein</fullName>
    </submittedName>
</protein>